<comment type="caution">
    <text evidence="3">The sequence shown here is derived from an EMBL/GenBank/DDBJ whole genome shotgun (WGS) entry which is preliminary data.</text>
</comment>
<dbReference type="Proteomes" id="UP000827092">
    <property type="component" value="Unassembled WGS sequence"/>
</dbReference>
<dbReference type="GO" id="GO:0030496">
    <property type="term" value="C:midbody"/>
    <property type="evidence" value="ECO:0007669"/>
    <property type="project" value="TreeGrafter"/>
</dbReference>
<dbReference type="GO" id="GO:0000724">
    <property type="term" value="P:double-strand break repair via homologous recombination"/>
    <property type="evidence" value="ECO:0007669"/>
    <property type="project" value="InterPro"/>
</dbReference>
<feature type="compositionally biased region" description="Basic and acidic residues" evidence="1">
    <location>
        <begin position="595"/>
        <end position="612"/>
    </location>
</feature>
<dbReference type="EMBL" id="JAFNEN010000523">
    <property type="protein sequence ID" value="KAG8181285.1"/>
    <property type="molecule type" value="Genomic_DNA"/>
</dbReference>
<dbReference type="PANTHER" id="PTHR46591">
    <property type="entry name" value="ZINC FINGER FYVE DOMAIN-CONTAINING PROTEIN 26"/>
    <property type="match status" value="1"/>
</dbReference>
<reference evidence="3 4" key="1">
    <citation type="journal article" date="2022" name="Nat. Ecol. Evol.">
        <title>A masculinizing supergene underlies an exaggerated male reproductive morph in a spider.</title>
        <authorList>
            <person name="Hendrickx F."/>
            <person name="De Corte Z."/>
            <person name="Sonet G."/>
            <person name="Van Belleghem S.M."/>
            <person name="Kostlbacher S."/>
            <person name="Vangestel C."/>
        </authorList>
    </citation>
    <scope>NUCLEOTIDE SEQUENCE [LARGE SCALE GENOMIC DNA]</scope>
    <source>
        <strain evidence="3">W744_W776</strain>
    </source>
</reference>
<sequence>MEEDFIYREFSNHLYLGQWELARACAFIKSNDEDHRKRLFSTLKMIAKNPYVVRSAWPTVSCPSYISLLACQLLTDLGCENVADLRKEADFSVLLESFIRAPQTVLFELSDLYSYLLNAVDPVSHYEISRQVSTSLRNAFAENPVAISKLLNLLCSTKETHGKKSIKSSICDIHLQNLLQTLRSLKAASAKNKNVGAKASASKIYFLLNALPECILADSHESNTDEMFSLVLQLCKIGVLDLSKVNTSFLNRVSPSLIKYFCDFQDQAVDESNVQEGISSQGILKCFSPNGEFSHHGALLETVKNSSHFLQDLLDYCTKEILNGNSPTVHDLLKDPLLSHLHPLLLILSWDSCQDDNSSNNVIEAIKSFNENSSDDVLHAAFNFLKSNTALLDLCMKFYKDVYPNASPNKLQTKSRSIFSSLQSESSLRVIHTSFGLKNFSQDKVKEILNVSQETKHSTLDEKLHLTDKAIYSGYLALTSIIDAVHISCEYKDLLLSKKLTISHILCHNSALSEEESDNESIQTEPESLSECIDNKGPTEAYAKFVLHKLSEAKRNVKSIFPFSFRIEIMENIFSLLFSMSSSLLDSPEACSDSDQGHEGDVSYYRTKDDSSSRNGSKDNISSRNGSKDDISSRNGSRDDISSRNGTTDSISPRKGAVSSGRFVITTVKLKDSNHDPELKYFRQMSSKSTESNSSSGLQANTFLCNELITRDILSLLYDLVIDVKADVYKVMGQSESAAKVKANHQSEVSEEIPSELPKSSKDSIDLPERISRLLHYVNEAKWRYEVVKSGIFQGSFGISPIQQRTPHLFHPQLSTASSSDGTDKEGGIRHPELILGSENISSIFLADLGCTSGASLDLASVLLDMASRTWNASREEIQDLDAKVLSKKKMPLIRGIFRTLGIFSSLVKEFVSFLGEENNENDFRALFWPATKSNDVPFPQALSGFVGSLDCQRFKEEADSWKQTAEYLQEFRSLMKDDENDPNRVQERDISQENKLHMSYKRLSKVLRDLRDWSSETIRPQQVRYENYLSKLLIHLHQVTAAILDCKKQSISADSSVYTSDFSILKESPVELLKKIILQSGVEPEKIEKFAIRMKVDLTHVLAQACLPHVPLFHTAIPLNKMIQAQSISSKCDPLLILNKSKKEWIDPRHPDLTARELLKDLIGMIQDTVIVSNSSGIFTVEELISVSQSSHFNSWMEDCSELEFVDLELLETKNEKLEFFINVTNLAWLHAILFEALYSKSQDKESEALDFSEAISSAKARQIPLQMLSSNLLERLTTQKVLGYCIGQLGGISLFDLRYQLLHAQLPVPKHLKDPPFYQLIGDPKPIWEKYTPPVEPKSLFVLVEGLQFSPKLQVMYSGTIEADLEEAAIHYLDFTMSIDAFQKFVLFPKLLKFYALDFSTKDETDVTVRKALVEGLLSPLTTISNKSIWDSLQVLLPGNSIQNFVNPGNKQKPFKIEFTDPPLSFGIMLDYNSSDISTQPSPTPIASLVTENHPIVLNHLKAKCSILSDLYEIFRNGTPFNSTSTDDNLCIETNAKNLFSVETSHPDIPITYLLAFYKNMAVVNDEEHSWFSSALSPLPSRLFFSRQIDECFSLNMWHKALLLVDLYLEALDSDWTYILLRQLILEHLATLSNDSGSMEPCCYALCIKDPVVRAKTVLRNICKWQDSSAVLSLKSCLSDRRLADFPDVQTLLNTKLEEVLLYKKIFNSSSLQ</sequence>
<keyword evidence="4" id="KW-1185">Reference proteome</keyword>
<feature type="region of interest" description="Disordered" evidence="1">
    <location>
        <begin position="588"/>
        <end position="656"/>
    </location>
</feature>
<dbReference type="GO" id="GO:0005813">
    <property type="term" value="C:centrosome"/>
    <property type="evidence" value="ECO:0007669"/>
    <property type="project" value="TreeGrafter"/>
</dbReference>
<name>A0AAV6UBA3_9ARAC</name>
<feature type="compositionally biased region" description="Polar residues" evidence="1">
    <location>
        <begin position="613"/>
        <end position="625"/>
    </location>
</feature>
<dbReference type="GO" id="GO:0032465">
    <property type="term" value="P:regulation of cytokinesis"/>
    <property type="evidence" value="ECO:0007669"/>
    <property type="project" value="TreeGrafter"/>
</dbReference>
<evidence type="ECO:0000256" key="1">
    <source>
        <dbReference type="SAM" id="MobiDB-lite"/>
    </source>
</evidence>
<evidence type="ECO:0000313" key="4">
    <source>
        <dbReference type="Proteomes" id="UP000827092"/>
    </source>
</evidence>
<protein>
    <recommendedName>
        <fullName evidence="2">DUF547 domain-containing protein</fullName>
    </recommendedName>
</protein>
<organism evidence="3 4">
    <name type="scientific">Oedothorax gibbosus</name>
    <dbReference type="NCBI Taxonomy" id="931172"/>
    <lineage>
        <taxon>Eukaryota</taxon>
        <taxon>Metazoa</taxon>
        <taxon>Ecdysozoa</taxon>
        <taxon>Arthropoda</taxon>
        <taxon>Chelicerata</taxon>
        <taxon>Arachnida</taxon>
        <taxon>Araneae</taxon>
        <taxon>Araneomorphae</taxon>
        <taxon>Entelegynae</taxon>
        <taxon>Araneoidea</taxon>
        <taxon>Linyphiidae</taxon>
        <taxon>Erigoninae</taxon>
        <taxon>Oedothorax</taxon>
    </lineage>
</organism>
<dbReference type="InterPro" id="IPR028730">
    <property type="entry name" value="ZFYVE26"/>
</dbReference>
<evidence type="ECO:0000313" key="3">
    <source>
        <dbReference type="EMBL" id="KAG8181285.1"/>
    </source>
</evidence>
<gene>
    <name evidence="3" type="ORF">JTE90_022223</name>
</gene>
<feature type="domain" description="DUF547" evidence="2">
    <location>
        <begin position="1214"/>
        <end position="1375"/>
    </location>
</feature>
<evidence type="ECO:0000259" key="2">
    <source>
        <dbReference type="Pfam" id="PF04784"/>
    </source>
</evidence>
<dbReference type="GO" id="GO:0005765">
    <property type="term" value="C:lysosomal membrane"/>
    <property type="evidence" value="ECO:0007669"/>
    <property type="project" value="TreeGrafter"/>
</dbReference>
<proteinExistence type="predicted"/>
<dbReference type="PANTHER" id="PTHR46591:SF1">
    <property type="entry name" value="ZINC FINGER FYVE DOMAIN-CONTAINING PROTEIN 26"/>
    <property type="match status" value="1"/>
</dbReference>
<dbReference type="GO" id="GO:0032266">
    <property type="term" value="F:phosphatidylinositol-3-phosphate binding"/>
    <property type="evidence" value="ECO:0007669"/>
    <property type="project" value="InterPro"/>
</dbReference>
<dbReference type="GO" id="GO:0000281">
    <property type="term" value="P:mitotic cytokinesis"/>
    <property type="evidence" value="ECO:0007669"/>
    <property type="project" value="InterPro"/>
</dbReference>
<feature type="region of interest" description="Disordered" evidence="1">
    <location>
        <begin position="740"/>
        <end position="762"/>
    </location>
</feature>
<feature type="compositionally biased region" description="Basic and acidic residues" evidence="1">
    <location>
        <begin position="626"/>
        <end position="642"/>
    </location>
</feature>
<accession>A0AAV6UBA3</accession>
<dbReference type="InterPro" id="IPR006869">
    <property type="entry name" value="DUF547"/>
</dbReference>
<dbReference type="Pfam" id="PF04784">
    <property type="entry name" value="DUF547"/>
    <property type="match status" value="1"/>
</dbReference>